<keyword evidence="7 9" id="KW-1208">Phospholipid metabolism</keyword>
<evidence type="ECO:0000256" key="2">
    <source>
        <dbReference type="ARBA" id="ARBA00022679"/>
    </source>
</evidence>
<organism evidence="10 11">
    <name type="scientific">Tumebacillus lacus</name>
    <dbReference type="NCBI Taxonomy" id="2995335"/>
    <lineage>
        <taxon>Bacteria</taxon>
        <taxon>Bacillati</taxon>
        <taxon>Bacillota</taxon>
        <taxon>Bacilli</taxon>
        <taxon>Bacillales</taxon>
        <taxon>Alicyclobacillaceae</taxon>
        <taxon>Tumebacillus</taxon>
    </lineage>
</organism>
<comment type="caution">
    <text evidence="10">The sequence shown here is derived from an EMBL/GenBank/DDBJ whole genome shotgun (WGS) entry which is preliminary data.</text>
</comment>
<evidence type="ECO:0000256" key="5">
    <source>
        <dbReference type="ARBA" id="ARBA00023098"/>
    </source>
</evidence>
<gene>
    <name evidence="9" type="primary">pcrB</name>
    <name evidence="10" type="ORF">OS242_05065</name>
</gene>
<dbReference type="NCBIfam" id="NF003199">
    <property type="entry name" value="PRK04169.1-3"/>
    <property type="match status" value="1"/>
</dbReference>
<dbReference type="GO" id="GO:0016740">
    <property type="term" value="F:transferase activity"/>
    <property type="evidence" value="ECO:0007669"/>
    <property type="project" value="UniProtKB-KW"/>
</dbReference>
<evidence type="ECO:0000313" key="11">
    <source>
        <dbReference type="Proteomes" id="UP001208017"/>
    </source>
</evidence>
<dbReference type="HAMAP" id="MF_00112">
    <property type="entry name" value="GGGP_HepGP_synthase"/>
    <property type="match status" value="1"/>
</dbReference>
<keyword evidence="11" id="KW-1185">Reference proteome</keyword>
<dbReference type="PANTHER" id="PTHR40029:SF2">
    <property type="entry name" value="HEPTAPRENYLGLYCERYL PHOSPHATE SYNTHASE"/>
    <property type="match status" value="1"/>
</dbReference>
<dbReference type="InterPro" id="IPR008205">
    <property type="entry name" value="GGGP_HepGP_synthase"/>
</dbReference>
<evidence type="ECO:0000313" key="10">
    <source>
        <dbReference type="EMBL" id="MCX7569322.1"/>
    </source>
</evidence>
<comment type="pathway">
    <text evidence="9">Membrane lipid metabolism; glycerophospholipid metabolism.</text>
</comment>
<dbReference type="RefSeq" id="WP_267150567.1">
    <property type="nucleotide sequence ID" value="NZ_JAPMLT010000002.1"/>
</dbReference>
<keyword evidence="2 9" id="KW-0808">Transferase</keyword>
<evidence type="ECO:0000256" key="6">
    <source>
        <dbReference type="ARBA" id="ARBA00023209"/>
    </source>
</evidence>
<feature type="binding site" evidence="9">
    <location>
        <begin position="211"/>
        <end position="212"/>
    </location>
    <ligand>
        <name>sn-glycerol 1-phosphate</name>
        <dbReference type="ChEBI" id="CHEBI:57685"/>
    </ligand>
</feature>
<dbReference type="SUPFAM" id="SSF51395">
    <property type="entry name" value="FMN-linked oxidoreductases"/>
    <property type="match status" value="1"/>
</dbReference>
<comment type="cofactor">
    <cofactor evidence="9">
        <name>Mg(2+)</name>
        <dbReference type="ChEBI" id="CHEBI:18420"/>
    </cofactor>
</comment>
<name>A0ABT3WZY9_9BACL</name>
<dbReference type="Pfam" id="PF01884">
    <property type="entry name" value="PcrB"/>
    <property type="match status" value="1"/>
</dbReference>
<keyword evidence="4 9" id="KW-0460">Magnesium</keyword>
<dbReference type="EC" id="2.5.1.n9" evidence="9"/>
<feature type="binding site" evidence="9">
    <location>
        <position position="14"/>
    </location>
    <ligand>
        <name>Mg(2+)</name>
        <dbReference type="ChEBI" id="CHEBI:18420"/>
    </ligand>
</feature>
<dbReference type="EMBL" id="JAPMLT010000002">
    <property type="protein sequence ID" value="MCX7569322.1"/>
    <property type="molecule type" value="Genomic_DNA"/>
</dbReference>
<dbReference type="CDD" id="cd02812">
    <property type="entry name" value="PcrB_like"/>
    <property type="match status" value="1"/>
</dbReference>
<dbReference type="PANTHER" id="PTHR40029">
    <property type="match status" value="1"/>
</dbReference>
<evidence type="ECO:0000256" key="8">
    <source>
        <dbReference type="ARBA" id="ARBA00048318"/>
    </source>
</evidence>
<comment type="caution">
    <text evidence="9">Lacks conserved residue(s) required for the propagation of feature annotation.</text>
</comment>
<comment type="catalytic activity">
    <reaction evidence="8 9">
        <text>sn-glycerol 1-phosphate + all-trans-heptaprenyl diphosphate = 3-heptaprenyl-sn-glycero-1-phosphate + diphosphate</text>
        <dbReference type="Rhea" id="RHEA:33495"/>
        <dbReference type="ChEBI" id="CHEBI:33019"/>
        <dbReference type="ChEBI" id="CHEBI:57685"/>
        <dbReference type="ChEBI" id="CHEBI:58206"/>
        <dbReference type="ChEBI" id="CHEBI:64781"/>
        <dbReference type="EC" id="2.5.1.n9"/>
    </reaction>
</comment>
<evidence type="ECO:0000256" key="1">
    <source>
        <dbReference type="ARBA" id="ARBA00022516"/>
    </source>
</evidence>
<proteinExistence type="inferred from homology"/>
<accession>A0ABT3WZY9</accession>
<protein>
    <recommendedName>
        <fullName evidence="9">Heptaprenylglyceryl phosphate synthase</fullName>
        <shortName evidence="9">HepGP synthase</shortName>
        <ecNumber evidence="9">2.5.1.n9</ecNumber>
    </recommendedName>
    <alternativeName>
        <fullName evidence="9">Glycerol-1-phosphate heptaprenyltransferase</fullName>
    </alternativeName>
</protein>
<comment type="subunit">
    <text evidence="9">Homodimer.</text>
</comment>
<keyword evidence="5 9" id="KW-0443">Lipid metabolism</keyword>
<comment type="function">
    <text evidence="9">Prenyltransferase that catalyzes in vivo the transfer of the heptaprenyl moiety of heptaprenyl pyrophosphate (HepPP; 35 carbon atoms) to the C3 hydroxyl of sn-glycerol-1-phosphate (G1P), producing heptaprenylglyceryl phosphate (HepGP). This reaction is an ether-bond-formation step in the biosynthesis of archaea-type G1P-based membrane lipids found in Bacillales.</text>
</comment>
<evidence type="ECO:0000256" key="4">
    <source>
        <dbReference type="ARBA" id="ARBA00022842"/>
    </source>
</evidence>
<dbReference type="Proteomes" id="UP001208017">
    <property type="component" value="Unassembled WGS sequence"/>
</dbReference>
<comment type="similarity">
    <text evidence="9">Belongs to the GGGP/HepGP synthase family. Group I subfamily.</text>
</comment>
<keyword evidence="6 9" id="KW-0594">Phospholipid biosynthesis</keyword>
<evidence type="ECO:0000256" key="7">
    <source>
        <dbReference type="ARBA" id="ARBA00023264"/>
    </source>
</evidence>
<dbReference type="Gene3D" id="3.20.20.390">
    <property type="entry name" value="FMN-linked oxidoreductases"/>
    <property type="match status" value="1"/>
</dbReference>
<dbReference type="InterPro" id="IPR038597">
    <property type="entry name" value="GGGP/HepGP_synthase_sf"/>
</dbReference>
<keyword evidence="3 9" id="KW-0479">Metal-binding</keyword>
<sequence length="231" mass="25478">MTVWKDWRHVVKLDPDRDTSDELLSSLAASGTDAVFVGGTLGITYENVNRLFGRLRRLAPELPVWQEISDAESILDGVDGYAVPVVLNAGTTEWLIGAHAKALARYRPFVDWSRVLTEGYLVLNGQAAVAGLTQAVTDLDREQAGAYAAAGEQLFSMPSIYLEYSGTYGDPELVAEVSRVLQRAHLFYGGGIDSYEKAERMGRYADTIVVGNALYSENWREVLRETVRAVK</sequence>
<reference evidence="10 11" key="1">
    <citation type="submission" date="2022-11" db="EMBL/GenBank/DDBJ databases">
        <title>Study of microbial diversity in lake waters.</title>
        <authorList>
            <person name="Zhang J."/>
        </authorList>
    </citation>
    <scope>NUCLEOTIDE SEQUENCE [LARGE SCALE GENOMIC DNA]</scope>
    <source>
        <strain evidence="10 11">DT12</strain>
    </source>
</reference>
<feature type="binding site" evidence="9">
    <location>
        <position position="191"/>
    </location>
    <ligand>
        <name>sn-glycerol 1-phosphate</name>
        <dbReference type="ChEBI" id="CHEBI:57685"/>
    </ligand>
</feature>
<feature type="binding site" evidence="9">
    <location>
        <begin position="161"/>
        <end position="166"/>
    </location>
    <ligand>
        <name>sn-glycerol 1-phosphate</name>
        <dbReference type="ChEBI" id="CHEBI:57685"/>
    </ligand>
</feature>
<evidence type="ECO:0000256" key="9">
    <source>
        <dbReference type="HAMAP-Rule" id="MF_00112"/>
    </source>
</evidence>
<feature type="binding site" evidence="9">
    <location>
        <position position="40"/>
    </location>
    <ligand>
        <name>Mg(2+)</name>
        <dbReference type="ChEBI" id="CHEBI:18420"/>
    </ligand>
</feature>
<dbReference type="NCBIfam" id="TIGR01768">
    <property type="entry name" value="GGGP-family"/>
    <property type="match status" value="1"/>
</dbReference>
<dbReference type="InterPro" id="IPR039074">
    <property type="entry name" value="GGGP/HepGP_synthase_I"/>
</dbReference>
<keyword evidence="1 9" id="KW-0444">Lipid biosynthesis</keyword>
<evidence type="ECO:0000256" key="3">
    <source>
        <dbReference type="ARBA" id="ARBA00022723"/>
    </source>
</evidence>
<feature type="binding site" evidence="9">
    <location>
        <position position="12"/>
    </location>
    <ligand>
        <name>sn-glycerol 1-phosphate</name>
        <dbReference type="ChEBI" id="CHEBI:57685"/>
    </ligand>
</feature>